<name>A0A0E9X2V4_ANGAN</name>
<accession>A0A0E9X2V4</accession>
<evidence type="ECO:0000313" key="1">
    <source>
        <dbReference type="EMBL" id="JAH97067.1"/>
    </source>
</evidence>
<organism evidence="1">
    <name type="scientific">Anguilla anguilla</name>
    <name type="common">European freshwater eel</name>
    <name type="synonym">Muraena anguilla</name>
    <dbReference type="NCBI Taxonomy" id="7936"/>
    <lineage>
        <taxon>Eukaryota</taxon>
        <taxon>Metazoa</taxon>
        <taxon>Chordata</taxon>
        <taxon>Craniata</taxon>
        <taxon>Vertebrata</taxon>
        <taxon>Euteleostomi</taxon>
        <taxon>Actinopterygii</taxon>
        <taxon>Neopterygii</taxon>
        <taxon>Teleostei</taxon>
        <taxon>Anguilliformes</taxon>
        <taxon>Anguillidae</taxon>
        <taxon>Anguilla</taxon>
    </lineage>
</organism>
<reference evidence="1" key="2">
    <citation type="journal article" date="2015" name="Fish Shellfish Immunol.">
        <title>Early steps in the European eel (Anguilla anguilla)-Vibrio vulnificus interaction in the gills: Role of the RtxA13 toxin.</title>
        <authorList>
            <person name="Callol A."/>
            <person name="Pajuelo D."/>
            <person name="Ebbesson L."/>
            <person name="Teles M."/>
            <person name="MacKenzie S."/>
            <person name="Amaro C."/>
        </authorList>
    </citation>
    <scope>NUCLEOTIDE SEQUENCE</scope>
</reference>
<sequence>MVHVATRPFSKQQNSAVFIAEWLGLVVLRKARKLPNPQKHYYSVLRFKPF</sequence>
<reference evidence="1" key="1">
    <citation type="submission" date="2014-11" db="EMBL/GenBank/DDBJ databases">
        <authorList>
            <person name="Amaro Gonzalez C."/>
        </authorList>
    </citation>
    <scope>NUCLEOTIDE SEQUENCE</scope>
</reference>
<proteinExistence type="predicted"/>
<dbReference type="AlphaFoldDB" id="A0A0E9X2V4"/>
<protein>
    <submittedName>
        <fullName evidence="1">Uncharacterized protein</fullName>
    </submittedName>
</protein>
<dbReference type="EMBL" id="GBXM01011510">
    <property type="protein sequence ID" value="JAH97067.1"/>
    <property type="molecule type" value="Transcribed_RNA"/>
</dbReference>